<feature type="transmembrane region" description="Helical" evidence="1">
    <location>
        <begin position="24"/>
        <end position="50"/>
    </location>
</feature>
<dbReference type="AlphaFoldDB" id="A0AAX4HNI3"/>
<dbReference type="KEGG" id="psti:SOO65_19095"/>
<feature type="transmembrane region" description="Helical" evidence="1">
    <location>
        <begin position="116"/>
        <end position="137"/>
    </location>
</feature>
<evidence type="ECO:0000313" key="2">
    <source>
        <dbReference type="EMBL" id="WPU64804.1"/>
    </source>
</evidence>
<keyword evidence="3" id="KW-1185">Reference proteome</keyword>
<feature type="transmembrane region" description="Helical" evidence="1">
    <location>
        <begin position="158"/>
        <end position="176"/>
    </location>
</feature>
<keyword evidence="1" id="KW-0472">Membrane</keyword>
<feature type="transmembrane region" description="Helical" evidence="1">
    <location>
        <begin position="188"/>
        <end position="208"/>
    </location>
</feature>
<accession>A0AAX4HNI3</accession>
<keyword evidence="1" id="KW-1133">Transmembrane helix</keyword>
<dbReference type="EMBL" id="CP139487">
    <property type="protein sequence ID" value="WPU64804.1"/>
    <property type="molecule type" value="Genomic_DNA"/>
</dbReference>
<organism evidence="2 3">
    <name type="scientific">Peredibacter starrii</name>
    <dbReference type="NCBI Taxonomy" id="28202"/>
    <lineage>
        <taxon>Bacteria</taxon>
        <taxon>Pseudomonadati</taxon>
        <taxon>Bdellovibrionota</taxon>
        <taxon>Bacteriovoracia</taxon>
        <taxon>Bacteriovoracales</taxon>
        <taxon>Bacteriovoracaceae</taxon>
        <taxon>Peredibacter</taxon>
    </lineage>
</organism>
<reference evidence="2 3" key="1">
    <citation type="submission" date="2023-11" db="EMBL/GenBank/DDBJ databases">
        <title>Peredibacter starrii A3.12.</title>
        <authorList>
            <person name="Mitchell R.J."/>
        </authorList>
    </citation>
    <scope>NUCLEOTIDE SEQUENCE [LARGE SCALE GENOMIC DNA]</scope>
    <source>
        <strain evidence="2 3">A3.12</strain>
    </source>
</reference>
<gene>
    <name evidence="2" type="ORF">SOO65_19095</name>
</gene>
<evidence type="ECO:0000313" key="3">
    <source>
        <dbReference type="Proteomes" id="UP001324634"/>
    </source>
</evidence>
<protein>
    <submittedName>
        <fullName evidence="2">Uncharacterized protein</fullName>
    </submittedName>
</protein>
<sequence>MYFLAAVVLSSVLAYLMPNSSFLPIFIMYLIFPMLSSVSPSITVSGNIHWLLMTPHKKSHLILINAAVNSIKTLLTLSLLGLYTTIVFWKEVKETWDDFFIPSPSGMPEQFLPSGFLLAALVLVAVLIVFHFGIFSFDQNKLQEARQYKTSAERNKHFAYIFGGLIGGSILIHYTGTLLDAVSGYVPFNVLGPFFLSLFITISILGTLETLKSYYSRKKLAFIGLIIFMITTVSLFTVSFHHLENSEVGLSTRISDMDNSGIYAKNYQDEITQELTQAKATVLREGDINVLFAKSGPTLKLVYQQWDQDCKSKSNYSCRLAFYAEALASKDATPTRLRLSCPNDIESCFLGYRKTKFNKAEQVYYRDNILKYCDAPYNSKLESCKKFISKTN</sequence>
<feature type="transmembrane region" description="Helical" evidence="1">
    <location>
        <begin position="220"/>
        <end position="243"/>
    </location>
</feature>
<dbReference type="Proteomes" id="UP001324634">
    <property type="component" value="Chromosome"/>
</dbReference>
<feature type="transmembrane region" description="Helical" evidence="1">
    <location>
        <begin position="62"/>
        <end position="89"/>
    </location>
</feature>
<keyword evidence="1" id="KW-0812">Transmembrane</keyword>
<evidence type="ECO:0000256" key="1">
    <source>
        <dbReference type="SAM" id="Phobius"/>
    </source>
</evidence>
<proteinExistence type="predicted"/>
<name>A0AAX4HNI3_9BACT</name>
<dbReference type="RefSeq" id="WP_321394310.1">
    <property type="nucleotide sequence ID" value="NZ_CP139487.1"/>
</dbReference>